<protein>
    <submittedName>
        <fullName evidence="1">Uncharacterized protein</fullName>
    </submittedName>
</protein>
<accession>A0ACC2X4N1</accession>
<keyword evidence="2" id="KW-1185">Reference proteome</keyword>
<dbReference type="EMBL" id="JASBWU010000010">
    <property type="protein sequence ID" value="KAJ9118683.1"/>
    <property type="molecule type" value="Genomic_DNA"/>
</dbReference>
<dbReference type="Proteomes" id="UP001243375">
    <property type="component" value="Unassembled WGS sequence"/>
</dbReference>
<reference evidence="1" key="1">
    <citation type="submission" date="2023-04" db="EMBL/GenBank/DDBJ databases">
        <title>Draft Genome sequencing of Naganishia species isolated from polar environments using Oxford Nanopore Technology.</title>
        <authorList>
            <person name="Leo P."/>
            <person name="Venkateswaran K."/>
        </authorList>
    </citation>
    <scope>NUCLEOTIDE SEQUENCE</scope>
    <source>
        <strain evidence="1">MNA-CCFEE 5425</strain>
    </source>
</reference>
<comment type="caution">
    <text evidence="1">The sequence shown here is derived from an EMBL/GenBank/DDBJ whole genome shotgun (WGS) entry which is preliminary data.</text>
</comment>
<proteinExistence type="predicted"/>
<organism evidence="1 2">
    <name type="scientific">Naganishia vaughanmartiniae</name>
    <dbReference type="NCBI Taxonomy" id="1424756"/>
    <lineage>
        <taxon>Eukaryota</taxon>
        <taxon>Fungi</taxon>
        <taxon>Dikarya</taxon>
        <taxon>Basidiomycota</taxon>
        <taxon>Agaricomycotina</taxon>
        <taxon>Tremellomycetes</taxon>
        <taxon>Filobasidiales</taxon>
        <taxon>Filobasidiaceae</taxon>
        <taxon>Naganishia</taxon>
    </lineage>
</organism>
<name>A0ACC2X4N1_9TREE</name>
<gene>
    <name evidence="1" type="ORF">QFC22_003903</name>
</gene>
<evidence type="ECO:0000313" key="2">
    <source>
        <dbReference type="Proteomes" id="UP001243375"/>
    </source>
</evidence>
<evidence type="ECO:0000313" key="1">
    <source>
        <dbReference type="EMBL" id="KAJ9118683.1"/>
    </source>
</evidence>
<sequence>MQIIALFASLLASILIVAYGQEVNQTYVSELFAGLKAHDYTSFARALQDASNSTEGASLLSALSDSNDKLVRTVFVPTNDAFALVPTYILSNTTLLANVLSYHVLNASLSPIPIANDPTHSIARSLYNNGMLPGNHSQVVVYNLIGESKEANQTLAFPYKYSASVNALPLKVANLMIYPIRAVLSLPQDIYDLARTMFPSFREAVDKSNLLYRIGEAKGVTIFAPNDDAMEASAYIEDRLNFSQIQTLLSNHVINGSVAYSPLLASSNYISAAGEPFKFITNATGSFVTSGNATAKIVTADIPIENGVVHIIDRVLINPDSNTEAAESAVLSYAAQATATSSGLNEGVIVASPTAATSAKASSAAVLPSPFSFGVFGSAVAIFAGILAGNAFL</sequence>